<name>A0A0F9SUY0_9ZZZZ</name>
<reference evidence="1" key="1">
    <citation type="journal article" date="2015" name="Nature">
        <title>Complex archaea that bridge the gap between prokaryotes and eukaryotes.</title>
        <authorList>
            <person name="Spang A."/>
            <person name="Saw J.H."/>
            <person name="Jorgensen S.L."/>
            <person name="Zaremba-Niedzwiedzka K."/>
            <person name="Martijn J."/>
            <person name="Lind A.E."/>
            <person name="van Eijk R."/>
            <person name="Schleper C."/>
            <person name="Guy L."/>
            <person name="Ettema T.J."/>
        </authorList>
    </citation>
    <scope>NUCLEOTIDE SEQUENCE</scope>
</reference>
<sequence>MVKYQLVEDEQETKPKQPNLVHIKSGLNILSYEKILELAIEHGKKSALYDYKQISMALEGGDRNSRFQSKRIKDFLRMMFDIGLKISK</sequence>
<proteinExistence type="predicted"/>
<protein>
    <submittedName>
        <fullName evidence="1">Uncharacterized protein</fullName>
    </submittedName>
</protein>
<accession>A0A0F9SUY0</accession>
<evidence type="ECO:0000313" key="1">
    <source>
        <dbReference type="EMBL" id="KKN66447.1"/>
    </source>
</evidence>
<dbReference type="EMBL" id="LAZR01000501">
    <property type="protein sequence ID" value="KKN66447.1"/>
    <property type="molecule type" value="Genomic_DNA"/>
</dbReference>
<comment type="caution">
    <text evidence="1">The sequence shown here is derived from an EMBL/GenBank/DDBJ whole genome shotgun (WGS) entry which is preliminary data.</text>
</comment>
<organism evidence="1">
    <name type="scientific">marine sediment metagenome</name>
    <dbReference type="NCBI Taxonomy" id="412755"/>
    <lineage>
        <taxon>unclassified sequences</taxon>
        <taxon>metagenomes</taxon>
        <taxon>ecological metagenomes</taxon>
    </lineage>
</organism>
<gene>
    <name evidence="1" type="ORF">LCGC14_0471690</name>
</gene>
<dbReference type="AlphaFoldDB" id="A0A0F9SUY0"/>